<dbReference type="EMBL" id="JAOZYB010000079">
    <property type="protein sequence ID" value="MEB3961124.1"/>
    <property type="molecule type" value="Genomic_DNA"/>
</dbReference>
<comment type="subunit">
    <text evidence="8">Monomer.</text>
</comment>
<evidence type="ECO:0000256" key="5">
    <source>
        <dbReference type="ARBA" id="ARBA00023146"/>
    </source>
</evidence>
<dbReference type="Proteomes" id="UP001352223">
    <property type="component" value="Unassembled WGS sequence"/>
</dbReference>
<comment type="catalytic activity">
    <reaction evidence="7 8">
        <text>tRNA(Ile) + L-isoleucine + ATP = L-isoleucyl-tRNA(Ile) + AMP + diphosphate</text>
        <dbReference type="Rhea" id="RHEA:11060"/>
        <dbReference type="Rhea" id="RHEA-COMP:9666"/>
        <dbReference type="Rhea" id="RHEA-COMP:9695"/>
        <dbReference type="ChEBI" id="CHEBI:30616"/>
        <dbReference type="ChEBI" id="CHEBI:33019"/>
        <dbReference type="ChEBI" id="CHEBI:58045"/>
        <dbReference type="ChEBI" id="CHEBI:78442"/>
        <dbReference type="ChEBI" id="CHEBI:78528"/>
        <dbReference type="ChEBI" id="CHEBI:456215"/>
        <dbReference type="EC" id="6.1.1.5"/>
    </reaction>
</comment>
<feature type="domain" description="Methionyl/Valyl/Leucyl/Isoleucyl-tRNA synthetase anticodon-binding" evidence="10">
    <location>
        <begin position="696"/>
        <end position="841"/>
    </location>
</feature>
<evidence type="ECO:0000256" key="4">
    <source>
        <dbReference type="ARBA" id="ARBA00022917"/>
    </source>
</evidence>
<proteinExistence type="inferred from homology"/>
<dbReference type="Gene3D" id="3.40.50.620">
    <property type="entry name" value="HUPs"/>
    <property type="match status" value="2"/>
</dbReference>
<comment type="function">
    <text evidence="6 8">Catalyzes the attachment of isoleucine to tRNA(Ile). As IleRS can inadvertently accommodate and process structurally similar amino acids such as valine, to avoid such errors it has two additional distinct tRNA(Ile)-dependent editing activities. One activity is designated as 'pretransfer' editing and involves the hydrolysis of activated Val-AMP. The other activity is designated 'posttransfer' editing and involves deacylation of mischarged Val-tRNA(Ile).</text>
</comment>
<dbReference type="InterPro" id="IPR013155">
    <property type="entry name" value="M/V/L/I-tRNA-synth_anticd-bd"/>
</dbReference>
<comment type="subcellular location">
    <subcellularLocation>
        <location evidence="8">Cytoplasm</location>
    </subcellularLocation>
</comment>
<dbReference type="InterPro" id="IPR009080">
    <property type="entry name" value="tRNAsynth_Ia_anticodon-bd"/>
</dbReference>
<dbReference type="Gene3D" id="3.90.740.10">
    <property type="entry name" value="Valyl/Leucyl/Isoleucyl-tRNA synthetase, editing domain"/>
    <property type="match status" value="1"/>
</dbReference>
<dbReference type="PANTHER" id="PTHR42780">
    <property type="entry name" value="SOLEUCYL-TRNA SYNTHETASE"/>
    <property type="match status" value="1"/>
</dbReference>
<sequence length="1056" mass="118019">MTQYRQVPAQVDLPALEHAVLDFWREQKIFAKTLEQSEGRPEWVFYEGPPTANGMPGAHHIEARVFKDVFPRFRTMRGYHVARKAGWDCHGLPVELAVEKELGFSGKKDIEAYGIAAFNDKCRESVLRHTDAFAELTTRMGYWTDLDDPYVTMDPEYIESVWWSLKEIFNKGLLTQDHRVAPWCPRCGTGLSDHELAQGYETVVDPSVYVRFPLTSGPLAGRAALLVWTTTPWTLVSNTAVAAHPEVRYVVVTNGEEQLVVAEPLVEKSLGEGWEPTGESFSGAEMERWKYQRPFELVEFPSVSEGTNGPSPAEAHYVVNAEYVTTEDGTGLVHQSPAFGEDDLKVCRAYGLPVVNPVRPDGTFEEDVPLVGGVFFKKADEALTEDLGNRGLLFKHLPYEHSYPHCWRCHTALLYYAQPSWYIRTTAVKDRLLEENEKTNWFPETVKNGRFGDWLSNNIDWALSRNRYWGTPLPIWRCEENHLTCVGSRAELTELTGTDQSSLDPHRPYIDDLTFTCTHEGCTETAVRVPEVIDAWYDSGSMPFAQWGYPYKNKELFESRYPAQFISEAIDQTRGWFYTLMAVGTLVFDKSSYENVVCLGHILAEDGRKMSKHLGNTLEPIPLMDRHGADAVRWFMAAGGSPWAARRVGHGTIQEVVRKTLLTYWNTVAFQALYARTSDWAPSAADPAPAERTVLDRWLLSELHQLTDEVTKALETYDTQRAGKLLSAFVDDLSNWYVRRSRRRFWQGDKAALRTLHDVVVTVTQLMAPLTPFITERVWQDLVVPVSPDAPESVHLSSWPEADRSAIDPNLSVQMDLVRRLVELGRATRAESGVKTRQPLSRALVAASGFETLNPELHSQITEELNVSSLASLSEVGGSLVDTTAKANFRALGKRFGKRVQDVAKAVADADAAALSLALREGTASVEVDGETVTLAPDEVIITETPREGWSVASDSGATVALDLELTEELRQAGLARDAIRLIQEARKNSGLDVADRIALRWTSTDPAVISALSEHSGLIADEVLSPDFAQGEADDTYGDPFTDEGLSLVFRLRKA</sequence>
<reference evidence="11 12" key="1">
    <citation type="submission" date="2022-10" db="EMBL/GenBank/DDBJ databases">
        <authorList>
            <person name="Xie J."/>
            <person name="Shen N."/>
        </authorList>
    </citation>
    <scope>NUCLEOTIDE SEQUENCE [LARGE SCALE GENOMIC DNA]</scope>
    <source>
        <strain evidence="11 12">DSM 41681</strain>
    </source>
</reference>
<dbReference type="InterPro" id="IPR009008">
    <property type="entry name" value="Val/Leu/Ile-tRNA-synth_edit"/>
</dbReference>
<organism evidence="11 12">
    <name type="scientific">Streptomyces kunmingensis</name>
    <dbReference type="NCBI Taxonomy" id="68225"/>
    <lineage>
        <taxon>Bacteria</taxon>
        <taxon>Bacillati</taxon>
        <taxon>Actinomycetota</taxon>
        <taxon>Actinomycetes</taxon>
        <taxon>Kitasatosporales</taxon>
        <taxon>Streptomycetaceae</taxon>
        <taxon>Streptomyces</taxon>
    </lineage>
</organism>
<dbReference type="InterPro" id="IPR014729">
    <property type="entry name" value="Rossmann-like_a/b/a_fold"/>
</dbReference>
<dbReference type="Pfam" id="PF19302">
    <property type="entry name" value="DUF5915"/>
    <property type="match status" value="1"/>
</dbReference>
<protein>
    <recommendedName>
        <fullName evidence="8">Isoleucine--tRNA ligase</fullName>
        <ecNumber evidence="8">6.1.1.5</ecNumber>
    </recommendedName>
    <alternativeName>
        <fullName evidence="8">Isoleucyl-tRNA synthetase</fullName>
        <shortName evidence="8">IleRS</shortName>
    </alternativeName>
</protein>
<accession>A0ABU6C8T6</accession>
<evidence type="ECO:0000313" key="12">
    <source>
        <dbReference type="Proteomes" id="UP001352223"/>
    </source>
</evidence>
<dbReference type="PANTHER" id="PTHR42780:SF1">
    <property type="entry name" value="ISOLEUCINE--TRNA LIGASE, CYTOPLASMIC"/>
    <property type="match status" value="1"/>
</dbReference>
<evidence type="ECO:0000256" key="2">
    <source>
        <dbReference type="ARBA" id="ARBA00022741"/>
    </source>
</evidence>
<dbReference type="SUPFAM" id="SSF52374">
    <property type="entry name" value="Nucleotidylyl transferase"/>
    <property type="match status" value="1"/>
</dbReference>
<dbReference type="HAMAP" id="MF_02003">
    <property type="entry name" value="Ile_tRNA_synth_type2"/>
    <property type="match status" value="1"/>
</dbReference>
<evidence type="ECO:0000256" key="8">
    <source>
        <dbReference type="HAMAP-Rule" id="MF_02003"/>
    </source>
</evidence>
<dbReference type="PRINTS" id="PR00984">
    <property type="entry name" value="TRNASYNTHILE"/>
</dbReference>
<feature type="domain" description="Aminoacyl-tRNA synthetase class Ia" evidence="9">
    <location>
        <begin position="20"/>
        <end position="637"/>
    </location>
</feature>
<dbReference type="SUPFAM" id="SSF50677">
    <property type="entry name" value="ValRS/IleRS/LeuRS editing domain"/>
    <property type="match status" value="1"/>
</dbReference>
<keyword evidence="4 8" id="KW-0648">Protein biosynthesis</keyword>
<dbReference type="EC" id="6.1.1.5" evidence="8"/>
<keyword evidence="1 8" id="KW-0436">Ligase</keyword>
<dbReference type="Pfam" id="PF00133">
    <property type="entry name" value="tRNA-synt_1"/>
    <property type="match status" value="1"/>
</dbReference>
<dbReference type="SUPFAM" id="SSF47323">
    <property type="entry name" value="Anticodon-binding domain of a subclass of class I aminoacyl-tRNA synthetases"/>
    <property type="match status" value="1"/>
</dbReference>
<keyword evidence="8" id="KW-0862">Zinc</keyword>
<comment type="domain">
    <text evidence="8">IleRS has two distinct active sites: one for aminoacylation and one for editing. The misactivated valine is translocated from the active site to the editing site, which sterically excludes the correctly activated isoleucine. The single editing site contains two valyl binding pockets, one specific for each substrate (Val-AMP or Val-tRNA(Ile)).</text>
</comment>
<comment type="cofactor">
    <cofactor evidence="8">
        <name>Zn(2+)</name>
        <dbReference type="ChEBI" id="CHEBI:29105"/>
    </cofactor>
</comment>
<dbReference type="CDD" id="cd07961">
    <property type="entry name" value="Anticodon_Ia_Ile_ABEc"/>
    <property type="match status" value="1"/>
</dbReference>
<keyword evidence="3 8" id="KW-0067">ATP-binding</keyword>
<evidence type="ECO:0000259" key="10">
    <source>
        <dbReference type="Pfam" id="PF08264"/>
    </source>
</evidence>
<evidence type="ECO:0000256" key="3">
    <source>
        <dbReference type="ARBA" id="ARBA00022840"/>
    </source>
</evidence>
<name>A0ABU6C8T6_9ACTN</name>
<feature type="short sequence motif" description="'HIGH' region" evidence="8">
    <location>
        <begin position="50"/>
        <end position="60"/>
    </location>
</feature>
<gene>
    <name evidence="8 11" type="primary">ileS</name>
    <name evidence="11" type="ORF">OKJ48_12825</name>
</gene>
<dbReference type="NCBIfam" id="TIGR00392">
    <property type="entry name" value="ileS"/>
    <property type="match status" value="1"/>
</dbReference>
<evidence type="ECO:0000256" key="7">
    <source>
        <dbReference type="ARBA" id="ARBA00048359"/>
    </source>
</evidence>
<dbReference type="InterPro" id="IPR002300">
    <property type="entry name" value="aa-tRNA-synth_Ia"/>
</dbReference>
<evidence type="ECO:0000256" key="1">
    <source>
        <dbReference type="ARBA" id="ARBA00022598"/>
    </source>
</evidence>
<feature type="binding site" evidence="8">
    <location>
        <position position="612"/>
    </location>
    <ligand>
        <name>ATP</name>
        <dbReference type="ChEBI" id="CHEBI:30616"/>
    </ligand>
</feature>
<evidence type="ECO:0000256" key="6">
    <source>
        <dbReference type="ARBA" id="ARBA00025217"/>
    </source>
</evidence>
<keyword evidence="12" id="KW-1185">Reference proteome</keyword>
<feature type="short sequence motif" description="'KMSKS' region" evidence="8">
    <location>
        <begin position="609"/>
        <end position="613"/>
    </location>
</feature>
<dbReference type="InterPro" id="IPR033709">
    <property type="entry name" value="Anticodon_Ile_ABEc"/>
</dbReference>
<keyword evidence="5 8" id="KW-0030">Aminoacyl-tRNA synthetase</keyword>
<dbReference type="RefSeq" id="WP_324768335.1">
    <property type="nucleotide sequence ID" value="NZ_BAAATS010000001.1"/>
</dbReference>
<dbReference type="Gene3D" id="1.10.730.10">
    <property type="entry name" value="Isoleucyl-tRNA Synthetase, Domain 1"/>
    <property type="match status" value="1"/>
</dbReference>
<dbReference type="GO" id="GO:0004822">
    <property type="term" value="F:isoleucine-tRNA ligase activity"/>
    <property type="evidence" value="ECO:0007669"/>
    <property type="project" value="UniProtKB-EC"/>
</dbReference>
<dbReference type="CDD" id="cd00818">
    <property type="entry name" value="IleRS_core"/>
    <property type="match status" value="1"/>
</dbReference>
<dbReference type="Pfam" id="PF08264">
    <property type="entry name" value="Anticodon_1"/>
    <property type="match status" value="1"/>
</dbReference>
<comment type="caution">
    <text evidence="11">The sequence shown here is derived from an EMBL/GenBank/DDBJ whole genome shotgun (WGS) entry which is preliminary data.</text>
</comment>
<keyword evidence="8" id="KW-0963">Cytoplasm</keyword>
<evidence type="ECO:0000259" key="9">
    <source>
        <dbReference type="Pfam" id="PF00133"/>
    </source>
</evidence>
<keyword evidence="2 8" id="KW-0547">Nucleotide-binding</keyword>
<comment type="similarity">
    <text evidence="8">Belongs to the class-I aminoacyl-tRNA synthetase family. IleS type 2 subfamily.</text>
</comment>
<dbReference type="InterPro" id="IPR023586">
    <property type="entry name" value="Ile-tRNA-ligase_type2"/>
</dbReference>
<keyword evidence="8" id="KW-0479">Metal-binding</keyword>
<dbReference type="InterPro" id="IPR002301">
    <property type="entry name" value="Ile-tRNA-ligase"/>
</dbReference>
<evidence type="ECO:0000313" key="11">
    <source>
        <dbReference type="EMBL" id="MEB3961124.1"/>
    </source>
</evidence>